<accession>A0A412YGM9</accession>
<reference evidence="1 2" key="1">
    <citation type="submission" date="2018-08" db="EMBL/GenBank/DDBJ databases">
        <title>A genome reference for cultivated species of the human gut microbiota.</title>
        <authorList>
            <person name="Zou Y."/>
            <person name="Xue W."/>
            <person name="Luo G."/>
        </authorList>
    </citation>
    <scope>NUCLEOTIDE SEQUENCE [LARGE SCALE GENOMIC DNA]</scope>
    <source>
        <strain evidence="1 2">AF14-26</strain>
    </source>
</reference>
<name>A0A412YGM9_BACFG</name>
<comment type="caution">
    <text evidence="1">The sequence shown here is derived from an EMBL/GenBank/DDBJ whole genome shotgun (WGS) entry which is preliminary data.</text>
</comment>
<dbReference type="Proteomes" id="UP000286270">
    <property type="component" value="Unassembled WGS sequence"/>
</dbReference>
<sequence>MFKDLNEGALVHIVDATNIPIYYQGVLSKKGPQYIPQPQPGQQFNPMMQVFDLVVSVNGSNQNFKGVPCMSEIATHEGVTISCSQSALKPVVDDIYRKSVNAIQNIDKNRNTKTACESIFEQIDPSIAKAKDQEKKIADLQNELYELRKGIPTLEDIKALFMQSQNSSTNNVKKEK</sequence>
<dbReference type="EMBL" id="QRZH01000004">
    <property type="protein sequence ID" value="RGV56571.1"/>
    <property type="molecule type" value="Genomic_DNA"/>
</dbReference>
<evidence type="ECO:0000313" key="2">
    <source>
        <dbReference type="Proteomes" id="UP000286270"/>
    </source>
</evidence>
<gene>
    <name evidence="1" type="ORF">DWW08_06205</name>
</gene>
<organism evidence="1 2">
    <name type="scientific">Bacteroides fragilis</name>
    <dbReference type="NCBI Taxonomy" id="817"/>
    <lineage>
        <taxon>Bacteria</taxon>
        <taxon>Pseudomonadati</taxon>
        <taxon>Bacteroidota</taxon>
        <taxon>Bacteroidia</taxon>
        <taxon>Bacteroidales</taxon>
        <taxon>Bacteroidaceae</taxon>
        <taxon>Bacteroides</taxon>
    </lineage>
</organism>
<dbReference type="AlphaFoldDB" id="A0A412YGM9"/>
<dbReference type="RefSeq" id="WP_122142078.1">
    <property type="nucleotide sequence ID" value="NZ_QRZH01000004.1"/>
</dbReference>
<evidence type="ECO:0000313" key="1">
    <source>
        <dbReference type="EMBL" id="RGV56571.1"/>
    </source>
</evidence>
<protein>
    <submittedName>
        <fullName evidence="1">Uncharacterized protein</fullName>
    </submittedName>
</protein>
<proteinExistence type="predicted"/>